<comment type="cofactor">
    <cofactor evidence="1">
        <name>Mg(2+)</name>
        <dbReference type="ChEBI" id="CHEBI:18420"/>
    </cofactor>
</comment>
<dbReference type="SUPFAM" id="SSF52540">
    <property type="entry name" value="P-loop containing nucleoside triphosphate hydrolases"/>
    <property type="match status" value="1"/>
</dbReference>
<feature type="repeat" description="ANK" evidence="4">
    <location>
        <begin position="22"/>
        <end position="54"/>
    </location>
</feature>
<dbReference type="GeneID" id="108558499"/>
<evidence type="ECO:0000313" key="7">
    <source>
        <dbReference type="RefSeq" id="XP_017770910.1"/>
    </source>
</evidence>
<name>A0ABM1M8L0_NICVS</name>
<sequence>MSHHTTSECLSRGCSYSPSHSLEYTALQYASRKGSLDEVRYLIDSGADLDSGPDPALHLAIRRRHTPIALMLLQSGAEYEMRDSHGDYPIHIACTVGLLDVVHTLCALGCNVEVPTTKGLYPLHLAAKNGHINIIRCLCTAGCNIDVKYSDNVRADVTAIKYGYNDICELLDKLRATGNRDQFARQLVPTSKPALKLSLRVLGNCGVGKTSMVKSLNAGLFSSLFRRSSSLQSNKSRPSSPINNTQIEMDVTSRQNSLNFESTANYNSTNGIHVQNVDISNVGEVTVWEFSGQENFFPVYHHFLYPNPHAITAILFNLEDTVNVQIQQVLFWLNFLMARQHSDLPSYEYGKIVLVATHVDTTRAVKNQQGEWICPDAQKTVDAVIKATPHAFNLSKSYLIADCNVPASYAFKQLKGMLSALKQNCLQQSVGTWTGLLEASLLWLAGLQKQYEQFPVLTREVFSELLRAQVNLLASDCHICELLQQLHLMGEVFCVQQLVVISVPWLGTQLIGELFSMQFQNQSRVTGVYTSEDFQAGYNQCDALGVLDLLRSMDLCVRCEFEGDVEYEFPIYNQTETLSGLWDSGDPRYRTTGACYGGARLQTPPDTCHLFSSIFTHVQVDLRKATLESGAANETDLYQWYRGSKLCTSVLETLITLHEDASTGDEFIEVKIRGPRESSQYCFHLFEQVLETVGQALKRVCPGLLVERHVLSPQQLRIHDPETYAYEPQVLAAAMLEAESTLDVTIHNAYTDKQESIIQLVLFDDQAIAHNIQWGCALKVRDVPTPAKLKLCGLLDPPEPHGRDWCVLALRLGLSQERIAALDSQHSSCTMRLLSIADCSIDQRGNEPFRAPFFFSLSCCITSSNGYHGNGKRSFVVCS</sequence>
<keyword evidence="6" id="KW-1185">Reference proteome</keyword>
<gene>
    <name evidence="7" type="primary">LOC108558499</name>
</gene>
<dbReference type="InterPro" id="IPR020859">
    <property type="entry name" value="ROC"/>
</dbReference>
<feature type="repeat" description="ANK" evidence="4">
    <location>
        <begin position="85"/>
        <end position="117"/>
    </location>
</feature>
<evidence type="ECO:0000313" key="6">
    <source>
        <dbReference type="Proteomes" id="UP000695000"/>
    </source>
</evidence>
<feature type="domain" description="Roc" evidence="5">
    <location>
        <begin position="190"/>
        <end position="425"/>
    </location>
</feature>
<dbReference type="Gene3D" id="3.40.50.300">
    <property type="entry name" value="P-loop containing nucleotide triphosphate hydrolases"/>
    <property type="match status" value="1"/>
</dbReference>
<dbReference type="Proteomes" id="UP000695000">
    <property type="component" value="Unplaced"/>
</dbReference>
<keyword evidence="2" id="KW-0677">Repeat</keyword>
<dbReference type="Pfam" id="PF12796">
    <property type="entry name" value="Ank_2"/>
    <property type="match status" value="2"/>
</dbReference>
<feature type="repeat" description="ANK" evidence="4">
    <location>
        <begin position="118"/>
        <end position="150"/>
    </location>
</feature>
<evidence type="ECO:0000259" key="5">
    <source>
        <dbReference type="PROSITE" id="PS51424"/>
    </source>
</evidence>
<dbReference type="SUPFAM" id="SSF48403">
    <property type="entry name" value="Ankyrin repeat"/>
    <property type="match status" value="1"/>
</dbReference>
<dbReference type="InterPro" id="IPR002110">
    <property type="entry name" value="Ankyrin_rpt"/>
</dbReference>
<dbReference type="PROSITE" id="PS51424">
    <property type="entry name" value="ROC"/>
    <property type="match status" value="1"/>
</dbReference>
<accession>A0ABM1M8L0</accession>
<keyword evidence="4" id="KW-0040">ANK repeat</keyword>
<protein>
    <submittedName>
        <fullName evidence="7">Death-associated protein kinase 1-like isoform X1</fullName>
    </submittedName>
</protein>
<dbReference type="InterPro" id="IPR036770">
    <property type="entry name" value="Ankyrin_rpt-contain_sf"/>
</dbReference>
<dbReference type="RefSeq" id="XP_017770910.1">
    <property type="nucleotide sequence ID" value="XM_017915421.1"/>
</dbReference>
<evidence type="ECO:0000256" key="1">
    <source>
        <dbReference type="ARBA" id="ARBA00001946"/>
    </source>
</evidence>
<feature type="repeat" description="ANK" evidence="4">
    <location>
        <begin position="52"/>
        <end position="84"/>
    </location>
</feature>
<dbReference type="InterPro" id="IPR039788">
    <property type="entry name" value="NOL4/NOL4L"/>
</dbReference>
<dbReference type="PANTHER" id="PTHR12449:SF18">
    <property type="entry name" value="DEATH DOMAIN-CONTAINING PROTEIN"/>
    <property type="match status" value="1"/>
</dbReference>
<reference evidence="7" key="1">
    <citation type="submission" date="2025-08" db="UniProtKB">
        <authorList>
            <consortium name="RefSeq"/>
        </authorList>
    </citation>
    <scope>IDENTIFICATION</scope>
    <source>
        <tissue evidence="7">Whole Larva</tissue>
    </source>
</reference>
<keyword evidence="3" id="KW-0547">Nucleotide-binding</keyword>
<dbReference type="Gene3D" id="1.10.533.10">
    <property type="entry name" value="Death Domain, Fas"/>
    <property type="match status" value="1"/>
</dbReference>
<dbReference type="SUPFAM" id="SSF47986">
    <property type="entry name" value="DEATH domain"/>
    <property type="match status" value="1"/>
</dbReference>
<organism evidence="6 7">
    <name type="scientific">Nicrophorus vespilloides</name>
    <name type="common">Boreal carrion beetle</name>
    <dbReference type="NCBI Taxonomy" id="110193"/>
    <lineage>
        <taxon>Eukaryota</taxon>
        <taxon>Metazoa</taxon>
        <taxon>Ecdysozoa</taxon>
        <taxon>Arthropoda</taxon>
        <taxon>Hexapoda</taxon>
        <taxon>Insecta</taxon>
        <taxon>Pterygota</taxon>
        <taxon>Neoptera</taxon>
        <taxon>Endopterygota</taxon>
        <taxon>Coleoptera</taxon>
        <taxon>Polyphaga</taxon>
        <taxon>Staphyliniformia</taxon>
        <taxon>Silphidae</taxon>
        <taxon>Nicrophorinae</taxon>
        <taxon>Nicrophorus</taxon>
    </lineage>
</organism>
<dbReference type="SMART" id="SM00248">
    <property type="entry name" value="ANK"/>
    <property type="match status" value="4"/>
</dbReference>
<dbReference type="PROSITE" id="PS50297">
    <property type="entry name" value="ANK_REP_REGION"/>
    <property type="match status" value="2"/>
</dbReference>
<proteinExistence type="predicted"/>
<dbReference type="PANTHER" id="PTHR12449">
    <property type="entry name" value="DEATH DOMAIN-CONTAINING PROTEIN"/>
    <property type="match status" value="1"/>
</dbReference>
<dbReference type="InterPro" id="IPR027417">
    <property type="entry name" value="P-loop_NTPase"/>
</dbReference>
<evidence type="ECO:0000256" key="4">
    <source>
        <dbReference type="PROSITE-ProRule" id="PRU00023"/>
    </source>
</evidence>
<dbReference type="PROSITE" id="PS50088">
    <property type="entry name" value="ANK_REPEAT"/>
    <property type="match status" value="4"/>
</dbReference>
<dbReference type="InterPro" id="IPR011029">
    <property type="entry name" value="DEATH-like_dom_sf"/>
</dbReference>
<evidence type="ECO:0000256" key="3">
    <source>
        <dbReference type="ARBA" id="ARBA00022741"/>
    </source>
</evidence>
<evidence type="ECO:0000256" key="2">
    <source>
        <dbReference type="ARBA" id="ARBA00022737"/>
    </source>
</evidence>
<dbReference type="Gene3D" id="1.25.40.20">
    <property type="entry name" value="Ankyrin repeat-containing domain"/>
    <property type="match status" value="1"/>
</dbReference>